<organism evidence="2 3">
    <name type="scientific">Zizania palustris</name>
    <name type="common">Northern wild rice</name>
    <dbReference type="NCBI Taxonomy" id="103762"/>
    <lineage>
        <taxon>Eukaryota</taxon>
        <taxon>Viridiplantae</taxon>
        <taxon>Streptophyta</taxon>
        <taxon>Embryophyta</taxon>
        <taxon>Tracheophyta</taxon>
        <taxon>Spermatophyta</taxon>
        <taxon>Magnoliopsida</taxon>
        <taxon>Liliopsida</taxon>
        <taxon>Poales</taxon>
        <taxon>Poaceae</taxon>
        <taxon>BOP clade</taxon>
        <taxon>Oryzoideae</taxon>
        <taxon>Oryzeae</taxon>
        <taxon>Zizaniinae</taxon>
        <taxon>Zizania</taxon>
    </lineage>
</organism>
<sequence>MAKTQKNLIGGGKTQKPRVFIFLVAGPWHPPCPLARRHAAVRHFGLRRALVSTPASRAPPSGLWPSSLTAERATTSALGSPVASPCSRAPASGGARSPVGLGPPVHCTAAAHGSVLTQRPRGRHRDTHAPLRPCPVRSLGRVGVGHMVYISGLTCTLSSKNIPEVLWIDKEPGSKVVNLSLLPALLNSTCLHNLSLLSDIPHSTNRTHICRVRLDHIDGNSLKVLLFHNLCGYVVNDQSSGLQCSFYDSEKIFAWCIGQTAIEFVQISPDEYMELPEDERAMYLYTLQNESFTVAIANTSKRTDGHTDDDKALPVWEITRAQKCE</sequence>
<proteinExistence type="predicted"/>
<dbReference type="PANTHER" id="PTHR36033:SF1">
    <property type="entry name" value="NUCLEIC ACID-BINDING PROTEINS SUPERFAMILY"/>
    <property type="match status" value="1"/>
</dbReference>
<comment type="caution">
    <text evidence="2">The sequence shown here is derived from an EMBL/GenBank/DDBJ whole genome shotgun (WGS) entry which is preliminary data.</text>
</comment>
<dbReference type="Pfam" id="PF17244">
    <property type="entry name" value="CDC24_OB3"/>
    <property type="match status" value="1"/>
</dbReference>
<evidence type="ECO:0000313" key="2">
    <source>
        <dbReference type="EMBL" id="KAG8098862.1"/>
    </source>
</evidence>
<dbReference type="OrthoDB" id="10265890at2759"/>
<name>A0A8J6BWW5_ZIZPA</name>
<feature type="domain" description="Cell division control protein 24 OB" evidence="1">
    <location>
        <begin position="137"/>
        <end position="287"/>
    </location>
</feature>
<accession>A0A8J6BWW5</accession>
<dbReference type="PANTHER" id="PTHR36033">
    <property type="entry name" value="NUCLEIC ACID-BINDING PROTEINS SUPERFAMILY"/>
    <property type="match status" value="1"/>
</dbReference>
<dbReference type="Proteomes" id="UP000729402">
    <property type="component" value="Unassembled WGS sequence"/>
</dbReference>
<dbReference type="EMBL" id="JAAALK010000079">
    <property type="protein sequence ID" value="KAG8098862.1"/>
    <property type="molecule type" value="Genomic_DNA"/>
</dbReference>
<protein>
    <recommendedName>
        <fullName evidence="1">Cell division control protein 24 OB domain-containing protein</fullName>
    </recommendedName>
</protein>
<keyword evidence="3" id="KW-1185">Reference proteome</keyword>
<gene>
    <name evidence="2" type="ORF">GUJ93_ZPchr0013g35593</name>
</gene>
<dbReference type="AlphaFoldDB" id="A0A8J6BWW5"/>
<reference evidence="2" key="1">
    <citation type="journal article" date="2021" name="bioRxiv">
        <title>Whole Genome Assembly and Annotation of Northern Wild Rice, Zizania palustris L., Supports a Whole Genome Duplication in the Zizania Genus.</title>
        <authorList>
            <person name="Haas M."/>
            <person name="Kono T."/>
            <person name="Macchietto M."/>
            <person name="Millas R."/>
            <person name="McGilp L."/>
            <person name="Shao M."/>
            <person name="Duquette J."/>
            <person name="Hirsch C.N."/>
            <person name="Kimball J."/>
        </authorList>
    </citation>
    <scope>NUCLEOTIDE SEQUENCE</scope>
    <source>
        <tissue evidence="2">Fresh leaf tissue</tissue>
    </source>
</reference>
<evidence type="ECO:0000259" key="1">
    <source>
        <dbReference type="Pfam" id="PF17244"/>
    </source>
</evidence>
<reference evidence="2" key="2">
    <citation type="submission" date="2021-02" db="EMBL/GenBank/DDBJ databases">
        <authorList>
            <person name="Kimball J.A."/>
            <person name="Haas M.W."/>
            <person name="Macchietto M."/>
            <person name="Kono T."/>
            <person name="Duquette J."/>
            <person name="Shao M."/>
        </authorList>
    </citation>
    <scope>NUCLEOTIDE SEQUENCE</scope>
    <source>
        <tissue evidence="2">Fresh leaf tissue</tissue>
    </source>
</reference>
<dbReference type="InterPro" id="IPR035203">
    <property type="entry name" value="Cdc24_OB3"/>
</dbReference>
<evidence type="ECO:0000313" key="3">
    <source>
        <dbReference type="Proteomes" id="UP000729402"/>
    </source>
</evidence>